<dbReference type="InterPro" id="IPR029058">
    <property type="entry name" value="AB_hydrolase_fold"/>
</dbReference>
<evidence type="ECO:0000313" key="10">
    <source>
        <dbReference type="Proteomes" id="UP001447188"/>
    </source>
</evidence>
<sequence>MALTPGAASAVPVAQLTHLAAALLTTAEASSVNSIVLFGNPDNGDRFPGTLNNNVKTFCRTGNLICAGKAIILAPI</sequence>
<evidence type="ECO:0000256" key="8">
    <source>
        <dbReference type="SAM" id="SignalP"/>
    </source>
</evidence>
<comment type="caution">
    <text evidence="9">The sequence shown here is derived from an EMBL/GenBank/DDBJ whole genome shotgun (WGS) entry which is preliminary data.</text>
</comment>
<keyword evidence="6" id="KW-1015">Disulfide bond</keyword>
<keyword evidence="4 8" id="KW-0732">Signal</keyword>
<evidence type="ECO:0000313" key="9">
    <source>
        <dbReference type="EMBL" id="KAL0632161.1"/>
    </source>
</evidence>
<name>A0ABR3G8L6_9PEZI</name>
<feature type="signal peptide" evidence="8">
    <location>
        <begin position="1"/>
        <end position="29"/>
    </location>
</feature>
<protein>
    <recommendedName>
        <fullName evidence="2">cutinase</fullName>
        <ecNumber evidence="2">3.1.1.74</ecNumber>
    </recommendedName>
</protein>
<evidence type="ECO:0000256" key="7">
    <source>
        <dbReference type="ARBA" id="ARBA00034045"/>
    </source>
</evidence>
<evidence type="ECO:0000256" key="3">
    <source>
        <dbReference type="ARBA" id="ARBA00022487"/>
    </source>
</evidence>
<evidence type="ECO:0000256" key="6">
    <source>
        <dbReference type="ARBA" id="ARBA00023157"/>
    </source>
</evidence>
<keyword evidence="5" id="KW-0378">Hydrolase</keyword>
<dbReference type="Gene3D" id="3.40.50.1820">
    <property type="entry name" value="alpha/beta hydrolase"/>
    <property type="match status" value="1"/>
</dbReference>
<reference evidence="9 10" key="1">
    <citation type="submission" date="2024-02" db="EMBL/GenBank/DDBJ databases">
        <title>Discinaceae phylogenomics.</title>
        <authorList>
            <person name="Dirks A.C."/>
            <person name="James T.Y."/>
        </authorList>
    </citation>
    <scope>NUCLEOTIDE SEQUENCE [LARGE SCALE GENOMIC DNA]</scope>
    <source>
        <strain evidence="9 10">ACD0624</strain>
    </source>
</reference>
<dbReference type="SUPFAM" id="SSF53474">
    <property type="entry name" value="alpha/beta-Hydrolases"/>
    <property type="match status" value="1"/>
</dbReference>
<dbReference type="Proteomes" id="UP001447188">
    <property type="component" value="Unassembled WGS sequence"/>
</dbReference>
<keyword evidence="10" id="KW-1185">Reference proteome</keyword>
<dbReference type="EC" id="3.1.1.74" evidence="2"/>
<evidence type="ECO:0000256" key="1">
    <source>
        <dbReference type="ARBA" id="ARBA00007534"/>
    </source>
</evidence>
<accession>A0ABR3G8L6</accession>
<comment type="catalytic activity">
    <reaction evidence="7">
        <text>cutin + H2O = cutin monomers.</text>
        <dbReference type="EC" id="3.1.1.74"/>
    </reaction>
</comment>
<gene>
    <name evidence="9" type="ORF">Q9L58_008954</name>
</gene>
<comment type="similarity">
    <text evidence="1">Belongs to the cutinase family.</text>
</comment>
<dbReference type="EMBL" id="JBBBZM010000183">
    <property type="protein sequence ID" value="KAL0632161.1"/>
    <property type="molecule type" value="Genomic_DNA"/>
</dbReference>
<feature type="chain" id="PRO_5047404285" description="cutinase" evidence="8">
    <location>
        <begin position="30"/>
        <end position="76"/>
    </location>
</feature>
<evidence type="ECO:0000256" key="5">
    <source>
        <dbReference type="ARBA" id="ARBA00022801"/>
    </source>
</evidence>
<keyword evidence="3" id="KW-0719">Serine esterase</keyword>
<dbReference type="InterPro" id="IPR011150">
    <property type="entry name" value="Cutinase_monf"/>
</dbReference>
<evidence type="ECO:0000256" key="4">
    <source>
        <dbReference type="ARBA" id="ARBA00022729"/>
    </source>
</evidence>
<dbReference type="InterPro" id="IPR000675">
    <property type="entry name" value="Cutinase/axe"/>
</dbReference>
<organism evidence="9 10">
    <name type="scientific">Discina gigas</name>
    <dbReference type="NCBI Taxonomy" id="1032678"/>
    <lineage>
        <taxon>Eukaryota</taxon>
        <taxon>Fungi</taxon>
        <taxon>Dikarya</taxon>
        <taxon>Ascomycota</taxon>
        <taxon>Pezizomycotina</taxon>
        <taxon>Pezizomycetes</taxon>
        <taxon>Pezizales</taxon>
        <taxon>Discinaceae</taxon>
        <taxon>Discina</taxon>
    </lineage>
</organism>
<dbReference type="Pfam" id="PF01083">
    <property type="entry name" value="Cutinase"/>
    <property type="match status" value="1"/>
</dbReference>
<evidence type="ECO:0000256" key="2">
    <source>
        <dbReference type="ARBA" id="ARBA00013095"/>
    </source>
</evidence>
<dbReference type="PANTHER" id="PTHR48250">
    <property type="entry name" value="CUTINASE 2-RELATED"/>
    <property type="match status" value="1"/>
</dbReference>
<proteinExistence type="inferred from homology"/>
<dbReference type="PANTHER" id="PTHR48250:SF1">
    <property type="entry name" value="CUTINASE"/>
    <property type="match status" value="1"/>
</dbReference>